<dbReference type="InterPro" id="IPR005543">
    <property type="entry name" value="PASTA_dom"/>
</dbReference>
<evidence type="ECO:0000256" key="2">
    <source>
        <dbReference type="SAM" id="Phobius"/>
    </source>
</evidence>
<organism evidence="4 5">
    <name type="scientific">Spongiactinospora rosea</name>
    <dbReference type="NCBI Taxonomy" id="2248750"/>
    <lineage>
        <taxon>Bacteria</taxon>
        <taxon>Bacillati</taxon>
        <taxon>Actinomycetota</taxon>
        <taxon>Actinomycetes</taxon>
        <taxon>Streptosporangiales</taxon>
        <taxon>Streptosporangiaceae</taxon>
        <taxon>Spongiactinospora</taxon>
    </lineage>
</organism>
<gene>
    <name evidence="4" type="ORF">DP939_05095</name>
</gene>
<keyword evidence="2" id="KW-1133">Transmembrane helix</keyword>
<accession>A0A366M8J5</accession>
<keyword evidence="5" id="KW-1185">Reference proteome</keyword>
<dbReference type="SMART" id="SM00740">
    <property type="entry name" value="PASTA"/>
    <property type="match status" value="1"/>
</dbReference>
<feature type="domain" description="PASTA" evidence="3">
    <location>
        <begin position="80"/>
        <end position="146"/>
    </location>
</feature>
<dbReference type="EMBL" id="QMEY01000001">
    <property type="protein sequence ID" value="RBQ22040.1"/>
    <property type="molecule type" value="Genomic_DNA"/>
</dbReference>
<evidence type="ECO:0000313" key="5">
    <source>
        <dbReference type="Proteomes" id="UP000253303"/>
    </source>
</evidence>
<comment type="caution">
    <text evidence="4">The sequence shown here is derived from an EMBL/GenBank/DDBJ whole genome shotgun (WGS) entry which is preliminary data.</text>
</comment>
<dbReference type="Gene3D" id="3.30.10.20">
    <property type="match status" value="1"/>
</dbReference>
<proteinExistence type="predicted"/>
<evidence type="ECO:0000256" key="1">
    <source>
        <dbReference type="SAM" id="MobiDB-lite"/>
    </source>
</evidence>
<dbReference type="CDD" id="cd06577">
    <property type="entry name" value="PASTA_pknB"/>
    <property type="match status" value="1"/>
</dbReference>
<name>A0A366M8J5_9ACTN</name>
<keyword evidence="2" id="KW-0812">Transmembrane</keyword>
<dbReference type="SUPFAM" id="SSF54184">
    <property type="entry name" value="Penicillin-binding protein 2x (pbp-2x), c-terminal domain"/>
    <property type="match status" value="1"/>
</dbReference>
<dbReference type="PROSITE" id="PS51178">
    <property type="entry name" value="PASTA"/>
    <property type="match status" value="1"/>
</dbReference>
<keyword evidence="2" id="KW-0472">Membrane</keyword>
<reference evidence="4 5" key="1">
    <citation type="submission" date="2018-06" db="EMBL/GenBank/DDBJ databases">
        <title>Sphaerisporangium craniellae sp. nov., isolated from a marine sponge in the South China Sea.</title>
        <authorList>
            <person name="Li L."/>
        </authorList>
    </citation>
    <scope>NUCLEOTIDE SEQUENCE [LARGE SCALE GENOMIC DNA]</scope>
    <source>
        <strain evidence="4 5">LHW63015</strain>
    </source>
</reference>
<dbReference type="RefSeq" id="WP_113979343.1">
    <property type="nucleotide sequence ID" value="NZ_QMEY01000001.1"/>
</dbReference>
<dbReference type="Pfam" id="PF03793">
    <property type="entry name" value="PASTA"/>
    <property type="match status" value="1"/>
</dbReference>
<feature type="transmembrane region" description="Helical" evidence="2">
    <location>
        <begin position="39"/>
        <end position="59"/>
    </location>
</feature>
<evidence type="ECO:0000259" key="3">
    <source>
        <dbReference type="PROSITE" id="PS51178"/>
    </source>
</evidence>
<dbReference type="AlphaFoldDB" id="A0A366M8J5"/>
<dbReference type="OrthoDB" id="3539463at2"/>
<sequence length="396" mass="40918">MTIEDELRDAMSTQVGDVRAGAGTAAAVRRLHRRRTVRLRTAGAALVTVAVAGTVPLYLAMSPGQESPGLGQRAASGATVKPGVAMPDLAGMTMEQAERALGRAGLTADYKSAPSSAVPGNSVISQAPTAGTAVEPGARVTVTVSDGTKDKLPPELGDLGQGGRRFAGIEWRYLPDGLKWEGSYAEDSFGADSLSTAWNTPADTEEPPGVDVVVYRGDSAAEAADRLTRYGKEGAESITVRNGRKAYLVDVGENDWVLGEDESEPAPTATFTELPYELPAESLSAEPTTMPSEDGEKPTGPSEPEATGPSGPEATGPSEPEATGPSGPEATGPSEPEATGPSEPEATPSGEFSSRLMLWQESPELAIEVMISAELAGKMGADAELKKIAESLTVVP</sequence>
<dbReference type="Proteomes" id="UP000253303">
    <property type="component" value="Unassembled WGS sequence"/>
</dbReference>
<feature type="region of interest" description="Disordered" evidence="1">
    <location>
        <begin position="258"/>
        <end position="357"/>
    </location>
</feature>
<protein>
    <recommendedName>
        <fullName evidence="3">PASTA domain-containing protein</fullName>
    </recommendedName>
</protein>
<evidence type="ECO:0000313" key="4">
    <source>
        <dbReference type="EMBL" id="RBQ22040.1"/>
    </source>
</evidence>